<dbReference type="InterPro" id="IPR047111">
    <property type="entry name" value="YbaP-like"/>
</dbReference>
<dbReference type="AlphaFoldDB" id="A0A3T0E7F4"/>
<proteinExistence type="predicted"/>
<dbReference type="Proteomes" id="UP000286954">
    <property type="component" value="Chromosome"/>
</dbReference>
<dbReference type="KEGG" id="gak:X907_0611"/>
<organism evidence="1 2">
    <name type="scientific">Glycocaulis alkaliphilus</name>
    <dbReference type="NCBI Taxonomy" id="1434191"/>
    <lineage>
        <taxon>Bacteria</taxon>
        <taxon>Pseudomonadati</taxon>
        <taxon>Pseudomonadota</taxon>
        <taxon>Alphaproteobacteria</taxon>
        <taxon>Maricaulales</taxon>
        <taxon>Maricaulaceae</taxon>
        <taxon>Glycocaulis</taxon>
    </lineage>
</organism>
<name>A0A3T0E7F4_9PROT</name>
<dbReference type="CDD" id="cd14789">
    <property type="entry name" value="Tiki"/>
    <property type="match status" value="1"/>
</dbReference>
<dbReference type="PANTHER" id="PTHR40590:SF1">
    <property type="entry name" value="CYTOPLASMIC PROTEIN"/>
    <property type="match status" value="1"/>
</dbReference>
<dbReference type="OrthoDB" id="9806326at2"/>
<dbReference type="Pfam" id="PF01963">
    <property type="entry name" value="TraB_PrgY_gumN"/>
    <property type="match status" value="1"/>
</dbReference>
<dbReference type="PANTHER" id="PTHR40590">
    <property type="entry name" value="CYTOPLASMIC PROTEIN-RELATED"/>
    <property type="match status" value="1"/>
</dbReference>
<accession>A0A3T0E7F4</accession>
<sequence>MLKNTIRQAALAALGFLAGVGLSSLERSYAQDYAAIEASPALWTIEADGAAVHLFGTFHLLPDALDWRSDTVNTAFAEAGTVWFEADVLSPETQAQMQALIPQLGLNPQGVTLSSLLGADTYAAFEAQTAELGIPAANFEPVQPWLAGITLGAMQLQSFGFNPATGVEAVLTAEASEQGKQLDYLETAEGQLRILAGLPMDTQIEWLRVSLEEMGDLRGELDRMVTAWATGDMDTLDTQVNGSIRDASDELYQAIMVTRNRDWVPQIEAMLASGGTHFVAVGAGHLPGEDGVVELLRAEGYTVTRR</sequence>
<dbReference type="RefSeq" id="WP_127565570.1">
    <property type="nucleotide sequence ID" value="NZ_BMFB01000002.1"/>
</dbReference>
<gene>
    <name evidence="1" type="ORF">X907_0611</name>
</gene>
<evidence type="ECO:0000313" key="1">
    <source>
        <dbReference type="EMBL" id="AZU03157.1"/>
    </source>
</evidence>
<evidence type="ECO:0000313" key="2">
    <source>
        <dbReference type="Proteomes" id="UP000286954"/>
    </source>
</evidence>
<dbReference type="InterPro" id="IPR002816">
    <property type="entry name" value="TraB/PrgY/GumN_fam"/>
</dbReference>
<dbReference type="EMBL" id="CP018911">
    <property type="protein sequence ID" value="AZU03157.1"/>
    <property type="molecule type" value="Genomic_DNA"/>
</dbReference>
<protein>
    <submittedName>
        <fullName evidence="1">GumN family protein</fullName>
    </submittedName>
</protein>
<reference evidence="1 2" key="1">
    <citation type="submission" date="2016-12" db="EMBL/GenBank/DDBJ databases">
        <title>The genome of dimorphic prosthecate Glycocaulis alkaliphilus 6b-8t, isolated from crude oil dictates its adaptability in petroleum environments.</title>
        <authorList>
            <person name="Wu X.-L."/>
            <person name="Geng S."/>
        </authorList>
    </citation>
    <scope>NUCLEOTIDE SEQUENCE [LARGE SCALE GENOMIC DNA]</scope>
    <source>
        <strain evidence="1 2">6B-8</strain>
    </source>
</reference>
<keyword evidence="2" id="KW-1185">Reference proteome</keyword>